<dbReference type="GO" id="GO:0016757">
    <property type="term" value="F:glycosyltransferase activity"/>
    <property type="evidence" value="ECO:0007669"/>
    <property type="project" value="InterPro"/>
</dbReference>
<dbReference type="PANTHER" id="PTHR46401:SF2">
    <property type="entry name" value="GLYCOSYLTRANSFERASE WBBK-RELATED"/>
    <property type="match status" value="1"/>
</dbReference>
<evidence type="ECO:0000259" key="3">
    <source>
        <dbReference type="Pfam" id="PF13439"/>
    </source>
</evidence>
<protein>
    <submittedName>
        <fullName evidence="4">Unannotated protein</fullName>
    </submittedName>
</protein>
<evidence type="ECO:0000313" key="4">
    <source>
        <dbReference type="EMBL" id="CAB4744160.1"/>
    </source>
</evidence>
<accession>A0A6J6TAK3</accession>
<proteinExistence type="predicted"/>
<dbReference type="GO" id="GO:0009103">
    <property type="term" value="P:lipopolysaccharide biosynthetic process"/>
    <property type="evidence" value="ECO:0007669"/>
    <property type="project" value="TreeGrafter"/>
</dbReference>
<evidence type="ECO:0000256" key="1">
    <source>
        <dbReference type="ARBA" id="ARBA00022679"/>
    </source>
</evidence>
<evidence type="ECO:0000259" key="2">
    <source>
        <dbReference type="Pfam" id="PF00534"/>
    </source>
</evidence>
<gene>
    <name evidence="4" type="ORF">UFOPK2766_01254</name>
</gene>
<dbReference type="InterPro" id="IPR001296">
    <property type="entry name" value="Glyco_trans_1"/>
</dbReference>
<dbReference type="PANTHER" id="PTHR46401">
    <property type="entry name" value="GLYCOSYLTRANSFERASE WBBK-RELATED"/>
    <property type="match status" value="1"/>
</dbReference>
<organism evidence="4">
    <name type="scientific">freshwater metagenome</name>
    <dbReference type="NCBI Taxonomy" id="449393"/>
    <lineage>
        <taxon>unclassified sequences</taxon>
        <taxon>metagenomes</taxon>
        <taxon>ecological metagenomes</taxon>
    </lineage>
</organism>
<dbReference type="CDD" id="cd03801">
    <property type="entry name" value="GT4_PimA-like"/>
    <property type="match status" value="1"/>
</dbReference>
<dbReference type="AlphaFoldDB" id="A0A6J6TAK3"/>
<sequence>MPAFDHEVAAQRSLFLMNNGAASSGSGSLPRLPGPDDPLRIAYLTYRGKPHVGGQGVYTRHLTKALVDLGHSAEVLSGQPYPILDERVPLVSLPSLDIYNDYFPMRMPAWWELKDRWDYAEVTAFSSGTFPEPLAFSLRAWDHLKSRRNDFDLVQDNQCLGYGLLLMERMGLPVLGTIHHPITMDRRLEMQHAESAYQRWSKSRWYAFTKMQTRVAKRLRRVITVSRSSYDDICRDHMVSPERLFVVPVGVDPELFIPLPGIKRKTDQIISTASSDVAMKGQRYLLEALAKLRSERPTLKLIMVGRLKEGSAAQRTIEQLGLEDAVEFVSGITDERLVELYNESACAVVPSLYEGFSLPAIEAMSTGCPLVATTGGAIPEVAGPDGETCFMTIPADSESLAAGIRRALDDPEAAKQIGAAGRERVISRWSWRHTAVRTVDHYRALLEDTARDRYDRR</sequence>
<dbReference type="EMBL" id="CAEZYU010000054">
    <property type="protein sequence ID" value="CAB4744160.1"/>
    <property type="molecule type" value="Genomic_DNA"/>
</dbReference>
<keyword evidence="1" id="KW-0808">Transferase</keyword>
<feature type="domain" description="Glycosyl transferase family 1" evidence="2">
    <location>
        <begin position="263"/>
        <end position="424"/>
    </location>
</feature>
<dbReference type="SUPFAM" id="SSF53756">
    <property type="entry name" value="UDP-Glycosyltransferase/glycogen phosphorylase"/>
    <property type="match status" value="1"/>
</dbReference>
<dbReference type="Gene3D" id="3.40.50.2000">
    <property type="entry name" value="Glycogen Phosphorylase B"/>
    <property type="match status" value="2"/>
</dbReference>
<name>A0A6J6TAK3_9ZZZZ</name>
<dbReference type="Pfam" id="PF13439">
    <property type="entry name" value="Glyco_transf_4"/>
    <property type="match status" value="1"/>
</dbReference>
<dbReference type="InterPro" id="IPR028098">
    <property type="entry name" value="Glyco_trans_4-like_N"/>
</dbReference>
<reference evidence="4" key="1">
    <citation type="submission" date="2020-05" db="EMBL/GenBank/DDBJ databases">
        <authorList>
            <person name="Chiriac C."/>
            <person name="Salcher M."/>
            <person name="Ghai R."/>
            <person name="Kavagutti S V."/>
        </authorList>
    </citation>
    <scope>NUCLEOTIDE SEQUENCE</scope>
</reference>
<dbReference type="Pfam" id="PF00534">
    <property type="entry name" value="Glycos_transf_1"/>
    <property type="match status" value="1"/>
</dbReference>
<feature type="domain" description="Glycosyltransferase subfamily 4-like N-terminal" evidence="3">
    <location>
        <begin position="52"/>
        <end position="254"/>
    </location>
</feature>